<reference evidence="2" key="2">
    <citation type="submission" date="2025-08" db="UniProtKB">
        <authorList>
            <consortium name="RefSeq"/>
        </authorList>
    </citation>
    <scope>IDENTIFICATION</scope>
    <source>
        <tissue evidence="2">Leaf</tissue>
    </source>
</reference>
<name>A0A6P8C3D6_PUNGR</name>
<evidence type="ECO:0000313" key="1">
    <source>
        <dbReference type="Proteomes" id="UP000515151"/>
    </source>
</evidence>
<evidence type="ECO:0000313" key="2">
    <source>
        <dbReference type="RefSeq" id="XP_031375873.1"/>
    </source>
</evidence>
<protein>
    <submittedName>
        <fullName evidence="2">Uncharacterized protein LOC116190327</fullName>
    </submittedName>
</protein>
<dbReference type="AlphaFoldDB" id="A0A6P8C3D6"/>
<dbReference type="RefSeq" id="XP_031375873.1">
    <property type="nucleotide sequence ID" value="XM_031520013.1"/>
</dbReference>
<gene>
    <name evidence="2" type="primary">LOC116190327</name>
</gene>
<dbReference type="Proteomes" id="UP000515151">
    <property type="component" value="Unplaced"/>
</dbReference>
<keyword evidence="1" id="KW-1185">Reference proteome</keyword>
<accession>A0A6P8C3D6</accession>
<organism evidence="1 2">
    <name type="scientific">Punica granatum</name>
    <name type="common">Pomegranate</name>
    <dbReference type="NCBI Taxonomy" id="22663"/>
    <lineage>
        <taxon>Eukaryota</taxon>
        <taxon>Viridiplantae</taxon>
        <taxon>Streptophyta</taxon>
        <taxon>Embryophyta</taxon>
        <taxon>Tracheophyta</taxon>
        <taxon>Spermatophyta</taxon>
        <taxon>Magnoliopsida</taxon>
        <taxon>eudicotyledons</taxon>
        <taxon>Gunneridae</taxon>
        <taxon>Pentapetalae</taxon>
        <taxon>rosids</taxon>
        <taxon>malvids</taxon>
        <taxon>Myrtales</taxon>
        <taxon>Lythraceae</taxon>
        <taxon>Punica</taxon>
    </lineage>
</organism>
<sequence>MKQRDARPNNARRISPLCEGFDLTVKKRSLGMWQNLAGHWFICPRGWETRVNQIYYGGNFCAGWLAGKAKHLPFSLVYNQDKRAENIFPIKFIFFEDPLVLVIKCKAGVPDVAMWSTGAGGRS</sequence>
<dbReference type="GeneID" id="116190327"/>
<reference evidence="1" key="1">
    <citation type="journal article" date="2020" name="Plant Biotechnol. J.">
        <title>The pomegranate (Punica granatum L.) draft genome dissects genetic divergence between soft- and hard-seeded cultivars.</title>
        <authorList>
            <person name="Luo X."/>
            <person name="Li H."/>
            <person name="Wu Z."/>
            <person name="Yao W."/>
            <person name="Zhao P."/>
            <person name="Cao D."/>
            <person name="Yu H."/>
            <person name="Li K."/>
            <person name="Poudel K."/>
            <person name="Zhao D."/>
            <person name="Zhang F."/>
            <person name="Xia X."/>
            <person name="Chen L."/>
            <person name="Wang Q."/>
            <person name="Jing D."/>
            <person name="Cao S."/>
        </authorList>
    </citation>
    <scope>NUCLEOTIDE SEQUENCE [LARGE SCALE GENOMIC DNA]</scope>
    <source>
        <strain evidence="1">cv. Tunisia</strain>
    </source>
</reference>
<proteinExistence type="predicted"/>